<gene>
    <name evidence="1" type="ORF">EGK68_26225</name>
</gene>
<dbReference type="AlphaFoldDB" id="A0A427KDS2"/>
<reference evidence="1 2" key="1">
    <citation type="submission" date="2018-10" db="EMBL/GenBank/DDBJ databases">
        <title>Transmission dynamics of multidrug resistant bacteria on intensive care unit surfaces.</title>
        <authorList>
            <person name="D'Souza A.W."/>
            <person name="Potter R.F."/>
            <person name="Wallace M."/>
            <person name="Shupe A."/>
            <person name="Patel S."/>
            <person name="Sun S."/>
            <person name="Gul D."/>
            <person name="Kwon J.H."/>
            <person name="Andleeb S."/>
            <person name="Burnham C.-A.D."/>
            <person name="Dantas G."/>
        </authorList>
    </citation>
    <scope>NUCLEOTIDE SEQUENCE [LARGE SCALE GENOMIC DNA]</scope>
    <source>
        <strain evidence="1 2">EC_073</strain>
    </source>
</reference>
<name>A0A427KDS2_ENTCL</name>
<accession>A0A427KDS2</accession>
<dbReference type="Proteomes" id="UP000275321">
    <property type="component" value="Unassembled WGS sequence"/>
</dbReference>
<comment type="caution">
    <text evidence="1">The sequence shown here is derived from an EMBL/GenBank/DDBJ whole genome shotgun (WGS) entry which is preliminary data.</text>
</comment>
<evidence type="ECO:0000313" key="2">
    <source>
        <dbReference type="Proteomes" id="UP000275321"/>
    </source>
</evidence>
<protein>
    <submittedName>
        <fullName evidence="1">Uncharacterized protein</fullName>
    </submittedName>
</protein>
<organism evidence="1 2">
    <name type="scientific">Enterobacter cloacae</name>
    <dbReference type="NCBI Taxonomy" id="550"/>
    <lineage>
        <taxon>Bacteria</taxon>
        <taxon>Pseudomonadati</taxon>
        <taxon>Pseudomonadota</taxon>
        <taxon>Gammaproteobacteria</taxon>
        <taxon>Enterobacterales</taxon>
        <taxon>Enterobacteriaceae</taxon>
        <taxon>Enterobacter</taxon>
        <taxon>Enterobacter cloacae complex</taxon>
    </lineage>
</organism>
<proteinExistence type="predicted"/>
<dbReference type="EMBL" id="RHWT01000119">
    <property type="protein sequence ID" value="RSB20964.1"/>
    <property type="molecule type" value="Genomic_DNA"/>
</dbReference>
<evidence type="ECO:0000313" key="1">
    <source>
        <dbReference type="EMBL" id="RSB20964.1"/>
    </source>
</evidence>
<sequence>MNAYKRNPDAYDNRGFLKDAKDAKDDKMRKSIIDGRIKHLEKEIKAFQNDIDKIKNKKE</sequence>